<evidence type="ECO:0000313" key="2">
    <source>
        <dbReference type="EMBL" id="CAB1435492.1"/>
    </source>
</evidence>
<name>A0A9N7YSM0_PLEPL</name>
<feature type="region of interest" description="Disordered" evidence="1">
    <location>
        <begin position="129"/>
        <end position="149"/>
    </location>
</feature>
<dbReference type="AlphaFoldDB" id="A0A9N7YSM0"/>
<proteinExistence type="predicted"/>
<reference evidence="2" key="1">
    <citation type="submission" date="2020-03" db="EMBL/GenBank/DDBJ databases">
        <authorList>
            <person name="Weist P."/>
        </authorList>
    </citation>
    <scope>NUCLEOTIDE SEQUENCE</scope>
</reference>
<dbReference type="Proteomes" id="UP001153269">
    <property type="component" value="Unassembled WGS sequence"/>
</dbReference>
<evidence type="ECO:0000313" key="3">
    <source>
        <dbReference type="Proteomes" id="UP001153269"/>
    </source>
</evidence>
<feature type="compositionally biased region" description="Pro residues" evidence="1">
    <location>
        <begin position="131"/>
        <end position="143"/>
    </location>
</feature>
<accession>A0A9N7YSM0</accession>
<dbReference type="EMBL" id="CADEAL010001779">
    <property type="protein sequence ID" value="CAB1435492.1"/>
    <property type="molecule type" value="Genomic_DNA"/>
</dbReference>
<organism evidence="2 3">
    <name type="scientific">Pleuronectes platessa</name>
    <name type="common">European plaice</name>
    <dbReference type="NCBI Taxonomy" id="8262"/>
    <lineage>
        <taxon>Eukaryota</taxon>
        <taxon>Metazoa</taxon>
        <taxon>Chordata</taxon>
        <taxon>Craniata</taxon>
        <taxon>Vertebrata</taxon>
        <taxon>Euteleostomi</taxon>
        <taxon>Actinopterygii</taxon>
        <taxon>Neopterygii</taxon>
        <taxon>Teleostei</taxon>
        <taxon>Neoteleostei</taxon>
        <taxon>Acanthomorphata</taxon>
        <taxon>Carangaria</taxon>
        <taxon>Pleuronectiformes</taxon>
        <taxon>Pleuronectoidei</taxon>
        <taxon>Pleuronectidae</taxon>
        <taxon>Pleuronectes</taxon>
    </lineage>
</organism>
<gene>
    <name evidence="2" type="ORF">PLEPLA_LOCUS23562</name>
</gene>
<evidence type="ECO:0000256" key="1">
    <source>
        <dbReference type="SAM" id="MobiDB-lite"/>
    </source>
</evidence>
<comment type="caution">
    <text evidence="2">The sequence shown here is derived from an EMBL/GenBank/DDBJ whole genome shotgun (WGS) entry which is preliminary data.</text>
</comment>
<keyword evidence="3" id="KW-1185">Reference proteome</keyword>
<sequence>MAVVDSVELVLAVEDASALAGEGGHVEPAESAGQARWFVLLKGRRPPVSSHPHSGFPEEFIDLNSSSLLENEEQKDSGCCRPSGIGLSNQLISTASLCVSESREWNTNSQPSADSKPKGHWLWPPTYVPVLSPPPPPPPPPSGPLTELKSACISEVHGKETSRLEESVMGQ</sequence>
<protein>
    <submittedName>
        <fullName evidence="2">Uncharacterized protein</fullName>
    </submittedName>
</protein>